<keyword evidence="16" id="KW-1185">Reference proteome</keyword>
<dbReference type="AlphaFoldDB" id="A0AAW1KRA6"/>
<evidence type="ECO:0000256" key="11">
    <source>
        <dbReference type="PROSITE-ProRule" id="PRU10141"/>
    </source>
</evidence>
<feature type="transmembrane region" description="Helical" evidence="13">
    <location>
        <begin position="324"/>
        <end position="346"/>
    </location>
</feature>
<dbReference type="PROSITE" id="PS00107">
    <property type="entry name" value="PROTEIN_KINASE_ATP"/>
    <property type="match status" value="1"/>
</dbReference>
<evidence type="ECO:0000256" key="3">
    <source>
        <dbReference type="ARBA" id="ARBA00022614"/>
    </source>
</evidence>
<keyword evidence="4 13" id="KW-0812">Transmembrane</keyword>
<dbReference type="PANTHER" id="PTHR48010:SF1">
    <property type="entry name" value="PROTEIN KINASE DOMAIN-CONTAINING PROTEIN"/>
    <property type="match status" value="1"/>
</dbReference>
<evidence type="ECO:0000256" key="8">
    <source>
        <dbReference type="ARBA" id="ARBA00022840"/>
    </source>
</evidence>
<feature type="transmembrane region" description="Helical" evidence="13">
    <location>
        <begin position="40"/>
        <end position="59"/>
    </location>
</feature>
<dbReference type="EMBL" id="JBDFQZ010000005">
    <property type="protein sequence ID" value="KAK9724720.1"/>
    <property type="molecule type" value="Genomic_DNA"/>
</dbReference>
<dbReference type="PANTHER" id="PTHR48010">
    <property type="entry name" value="OS05G0588300 PROTEIN"/>
    <property type="match status" value="1"/>
</dbReference>
<feature type="transmembrane region" description="Helical" evidence="13">
    <location>
        <begin position="6"/>
        <end position="28"/>
    </location>
</feature>
<keyword evidence="10 13" id="KW-0472">Membrane</keyword>
<dbReference type="Gene3D" id="3.30.200.20">
    <property type="entry name" value="Phosphorylase Kinase, domain 1"/>
    <property type="match status" value="1"/>
</dbReference>
<dbReference type="SUPFAM" id="SSF52058">
    <property type="entry name" value="L domain-like"/>
    <property type="match status" value="1"/>
</dbReference>
<evidence type="ECO:0000256" key="7">
    <source>
        <dbReference type="ARBA" id="ARBA00022741"/>
    </source>
</evidence>
<evidence type="ECO:0000256" key="13">
    <source>
        <dbReference type="SAM" id="Phobius"/>
    </source>
</evidence>
<evidence type="ECO:0000313" key="16">
    <source>
        <dbReference type="Proteomes" id="UP001443914"/>
    </source>
</evidence>
<keyword evidence="6" id="KW-0677">Repeat</keyword>
<dbReference type="InterPro" id="IPR001611">
    <property type="entry name" value="Leu-rich_rpt"/>
</dbReference>
<dbReference type="InterPro" id="IPR013210">
    <property type="entry name" value="LRR_N_plant-typ"/>
</dbReference>
<evidence type="ECO:0000256" key="4">
    <source>
        <dbReference type="ARBA" id="ARBA00022692"/>
    </source>
</evidence>
<dbReference type="InterPro" id="IPR000719">
    <property type="entry name" value="Prot_kinase_dom"/>
</dbReference>
<dbReference type="InterPro" id="IPR001245">
    <property type="entry name" value="Ser-Thr/Tyr_kinase_cat_dom"/>
</dbReference>
<dbReference type="SUPFAM" id="SSF56112">
    <property type="entry name" value="Protein kinase-like (PK-like)"/>
    <property type="match status" value="1"/>
</dbReference>
<evidence type="ECO:0000256" key="1">
    <source>
        <dbReference type="ARBA" id="ARBA00004370"/>
    </source>
</evidence>
<feature type="compositionally biased region" description="Polar residues" evidence="12">
    <location>
        <begin position="676"/>
        <end position="689"/>
    </location>
</feature>
<dbReference type="PROSITE" id="PS50011">
    <property type="entry name" value="PROTEIN_KINASE_DOM"/>
    <property type="match status" value="1"/>
</dbReference>
<evidence type="ECO:0000256" key="10">
    <source>
        <dbReference type="ARBA" id="ARBA00023136"/>
    </source>
</evidence>
<sequence>MYKFPSINYVIINFSTEFVNFCVIVLQLSEELTVIVSYKTVSLISSLYAVQLLLTPQIFSHLQIIYVIKYQKLLKMGNFGMIFIAMIMLRLTMIHVNGEPLEDKKALLEFLQKTSSRSRFLNWSRQTAVCTSWTGVTCNDQHTVVTALRLPGFGFRGTLPTNTLARLKSLQTLSLRNNKISGPFPPDFSELRNLTSLYLEFNDFSGPLPVNFSVWPNLVVLNLSNNNFSGSIPNTLSDLSNLTTLDLSSNSLSGEVPDIGTRSLRFLNLSNNRLNGTLPRSLNRFPSSSFSGNNVSSEVSIPPLPSPLSSEKQINKSKKISETAMLGIILGGCVVVFGVIAVLMVVCCTNKESRKIIGTTKQKEEAKTSKKKKAITESQEMKNGKLTFFEGSKLAFDLEDLLRASAEVLGKGTFGTTYKAALEDSTIVVVKRVKDVTTGKRDFEQQMEVVGNIKHENIVSLRAYYYSKDEKLMVYDYFRNGSVSTMLHVKRGENPTPLDWETRLNIVIGVAKGLSHIHAQNNGKLVHGNIKSSNIFINSQNYGCISDLGLATIVTPLAPPIQRIVGYRAPEVTDPRKATQASDVYSFGVVVLELLTGKYPLSEGVPLVRWVNSVVREEWTAEVFDVELLRYPNVEEEMVSMLQLGMACAERVPERRPKMGEVVRMAEDLRRGYSDTRPSSEVSTPTPASLSHMVEIGSSSTSVPQ</sequence>
<evidence type="ECO:0000256" key="9">
    <source>
        <dbReference type="ARBA" id="ARBA00022989"/>
    </source>
</evidence>
<feature type="region of interest" description="Disordered" evidence="12">
    <location>
        <begin position="669"/>
        <end position="705"/>
    </location>
</feature>
<keyword evidence="8 11" id="KW-0067">ATP-binding</keyword>
<reference evidence="15" key="1">
    <citation type="submission" date="2024-03" db="EMBL/GenBank/DDBJ databases">
        <title>WGS assembly of Saponaria officinalis var. Norfolk2.</title>
        <authorList>
            <person name="Jenkins J."/>
            <person name="Shu S."/>
            <person name="Grimwood J."/>
            <person name="Barry K."/>
            <person name="Goodstein D."/>
            <person name="Schmutz J."/>
            <person name="Leebens-Mack J."/>
            <person name="Osbourn A."/>
        </authorList>
    </citation>
    <scope>NUCLEOTIDE SEQUENCE [LARGE SCALE GENOMIC DNA]</scope>
    <source>
        <strain evidence="15">JIC</strain>
    </source>
</reference>
<gene>
    <name evidence="15" type="ORF">RND81_05G094200</name>
</gene>
<dbReference type="Pfam" id="PF08263">
    <property type="entry name" value="LRRNT_2"/>
    <property type="match status" value="1"/>
</dbReference>
<keyword evidence="2" id="KW-0597">Phosphoprotein</keyword>
<evidence type="ECO:0000313" key="15">
    <source>
        <dbReference type="EMBL" id="KAK9724720.1"/>
    </source>
</evidence>
<evidence type="ECO:0000256" key="6">
    <source>
        <dbReference type="ARBA" id="ARBA00022737"/>
    </source>
</evidence>
<dbReference type="GO" id="GO:0016020">
    <property type="term" value="C:membrane"/>
    <property type="evidence" value="ECO:0007669"/>
    <property type="project" value="UniProtKB-SubCell"/>
</dbReference>
<dbReference type="GO" id="GO:0005524">
    <property type="term" value="F:ATP binding"/>
    <property type="evidence" value="ECO:0007669"/>
    <property type="project" value="UniProtKB-UniRule"/>
</dbReference>
<dbReference type="Proteomes" id="UP001443914">
    <property type="component" value="Unassembled WGS sequence"/>
</dbReference>
<dbReference type="InterPro" id="IPR011009">
    <property type="entry name" value="Kinase-like_dom_sf"/>
</dbReference>
<accession>A0AAW1KRA6</accession>
<dbReference type="Pfam" id="PF00560">
    <property type="entry name" value="LRR_1"/>
    <property type="match status" value="1"/>
</dbReference>
<comment type="subcellular location">
    <subcellularLocation>
        <location evidence="1">Membrane</location>
    </subcellularLocation>
</comment>
<organism evidence="15 16">
    <name type="scientific">Saponaria officinalis</name>
    <name type="common">Common soapwort</name>
    <name type="synonym">Lychnis saponaria</name>
    <dbReference type="NCBI Taxonomy" id="3572"/>
    <lineage>
        <taxon>Eukaryota</taxon>
        <taxon>Viridiplantae</taxon>
        <taxon>Streptophyta</taxon>
        <taxon>Embryophyta</taxon>
        <taxon>Tracheophyta</taxon>
        <taxon>Spermatophyta</taxon>
        <taxon>Magnoliopsida</taxon>
        <taxon>eudicotyledons</taxon>
        <taxon>Gunneridae</taxon>
        <taxon>Pentapetalae</taxon>
        <taxon>Caryophyllales</taxon>
        <taxon>Caryophyllaceae</taxon>
        <taxon>Caryophylleae</taxon>
        <taxon>Saponaria</taxon>
    </lineage>
</organism>
<evidence type="ECO:0000256" key="5">
    <source>
        <dbReference type="ARBA" id="ARBA00022729"/>
    </source>
</evidence>
<keyword evidence="9 13" id="KW-1133">Transmembrane helix</keyword>
<dbReference type="FunFam" id="3.80.10.10:FF:000234">
    <property type="entry name" value="Probable inactive receptor kinase RLK902"/>
    <property type="match status" value="1"/>
</dbReference>
<comment type="caution">
    <text evidence="15">The sequence shown here is derived from an EMBL/GenBank/DDBJ whole genome shotgun (WGS) entry which is preliminary data.</text>
</comment>
<keyword evidence="7 11" id="KW-0547">Nucleotide-binding</keyword>
<feature type="region of interest" description="Disordered" evidence="12">
    <location>
        <begin position="289"/>
        <end position="311"/>
    </location>
</feature>
<dbReference type="InterPro" id="IPR032675">
    <property type="entry name" value="LRR_dom_sf"/>
</dbReference>
<name>A0AAW1KRA6_SAPOF</name>
<dbReference type="Pfam" id="PF13855">
    <property type="entry name" value="LRR_8"/>
    <property type="match status" value="2"/>
</dbReference>
<dbReference type="InterPro" id="IPR050994">
    <property type="entry name" value="At_inactive_RLKs"/>
</dbReference>
<evidence type="ECO:0000256" key="12">
    <source>
        <dbReference type="SAM" id="MobiDB-lite"/>
    </source>
</evidence>
<keyword evidence="3" id="KW-0433">Leucine-rich repeat</keyword>
<feature type="domain" description="Protein kinase" evidence="14">
    <location>
        <begin position="403"/>
        <end position="669"/>
    </location>
</feature>
<dbReference type="FunFam" id="3.30.200.20:FF:000307">
    <property type="entry name" value="pollen receptor-like kinase 1"/>
    <property type="match status" value="1"/>
</dbReference>
<feature type="binding site" evidence="11">
    <location>
        <position position="431"/>
    </location>
    <ligand>
        <name>ATP</name>
        <dbReference type="ChEBI" id="CHEBI:30616"/>
    </ligand>
</feature>
<dbReference type="Gene3D" id="3.80.10.10">
    <property type="entry name" value="Ribonuclease Inhibitor"/>
    <property type="match status" value="1"/>
</dbReference>
<evidence type="ECO:0000259" key="14">
    <source>
        <dbReference type="PROSITE" id="PS50011"/>
    </source>
</evidence>
<dbReference type="PROSITE" id="PS51450">
    <property type="entry name" value="LRR"/>
    <property type="match status" value="1"/>
</dbReference>
<dbReference type="GO" id="GO:0004672">
    <property type="term" value="F:protein kinase activity"/>
    <property type="evidence" value="ECO:0007669"/>
    <property type="project" value="InterPro"/>
</dbReference>
<keyword evidence="5" id="KW-0732">Signal</keyword>
<proteinExistence type="predicted"/>
<evidence type="ECO:0000256" key="2">
    <source>
        <dbReference type="ARBA" id="ARBA00022553"/>
    </source>
</evidence>
<dbReference type="InterPro" id="IPR017441">
    <property type="entry name" value="Protein_kinase_ATP_BS"/>
</dbReference>
<dbReference type="Pfam" id="PF07714">
    <property type="entry name" value="PK_Tyr_Ser-Thr"/>
    <property type="match status" value="1"/>
</dbReference>
<dbReference type="Gene3D" id="1.10.510.10">
    <property type="entry name" value="Transferase(Phosphotransferase) domain 1"/>
    <property type="match status" value="1"/>
</dbReference>
<protein>
    <recommendedName>
        <fullName evidence="14">Protein kinase domain-containing protein</fullName>
    </recommendedName>
</protein>
<dbReference type="FunFam" id="1.10.510.10:FF:000095">
    <property type="entry name" value="protein STRUBBELIG-RECEPTOR FAMILY 8"/>
    <property type="match status" value="1"/>
</dbReference>